<accession>A0ABD5VMW6</accession>
<feature type="region of interest" description="Disordered" evidence="1">
    <location>
        <begin position="21"/>
        <end position="68"/>
    </location>
</feature>
<keyword evidence="3" id="KW-1185">Reference proteome</keyword>
<sequence length="427" mass="44165">MTRRFATVLVVALVVLAGCSGGPGTSTAPGDQTDAPTDAGSTATDGDRNRVTVPSNLMAPGASQRGIANPRTLLRANARALSNVSTVSSTRYTALGPNATGTVEYALTRTAGGDYVSSRRNVGNGTPTGTDVYFANGVATTRSVQPNGTTYQYAVGPTRTRFQYARPSQPLSSVSLLYFSLSDGMRASDFGTLNGQKVVKYESTGVNESRFRQFRGALGVPNATVEDLSFTVFVAANGVVHDADATLTVETGSGDRKEFVLEHSIDSYGDASLATPSWADAAPRVNGSFVANGTAVELENVGSATVFDHTVGVAGNVTGSTSVNESFAPGDTRYVYVTTSGNRTTVHVTDERSAVPANAEPLPRRKTASVFIGSPNVSISIGLIADATTANATAGASVDGPDAIFGPTSRRLVDEPTAATLDVRARA</sequence>
<proteinExistence type="predicted"/>
<dbReference type="AlphaFoldDB" id="A0ABD5VMW6"/>
<organism evidence="2 3">
    <name type="scientific">Halorubellus litoreus</name>
    <dbReference type="NCBI Taxonomy" id="755308"/>
    <lineage>
        <taxon>Archaea</taxon>
        <taxon>Methanobacteriati</taxon>
        <taxon>Methanobacteriota</taxon>
        <taxon>Stenosarchaea group</taxon>
        <taxon>Halobacteria</taxon>
        <taxon>Halobacteriales</taxon>
        <taxon>Halorubellaceae</taxon>
        <taxon>Halorubellus</taxon>
    </lineage>
</organism>
<dbReference type="InterPro" id="IPR055959">
    <property type="entry name" value="DUF7537"/>
</dbReference>
<dbReference type="Proteomes" id="UP001596395">
    <property type="component" value="Unassembled WGS sequence"/>
</dbReference>
<name>A0ABD5VMW6_9EURY</name>
<dbReference type="Pfam" id="PF24381">
    <property type="entry name" value="DUF7537"/>
    <property type="match status" value="1"/>
</dbReference>
<gene>
    <name evidence="2" type="ORF">ACFQGB_19800</name>
</gene>
<evidence type="ECO:0000313" key="3">
    <source>
        <dbReference type="Proteomes" id="UP001596395"/>
    </source>
</evidence>
<reference evidence="2 3" key="1">
    <citation type="journal article" date="2019" name="Int. J. Syst. Evol. Microbiol.">
        <title>The Global Catalogue of Microorganisms (GCM) 10K type strain sequencing project: providing services to taxonomists for standard genome sequencing and annotation.</title>
        <authorList>
            <consortium name="The Broad Institute Genomics Platform"/>
            <consortium name="The Broad Institute Genome Sequencing Center for Infectious Disease"/>
            <person name="Wu L."/>
            <person name="Ma J."/>
        </authorList>
    </citation>
    <scope>NUCLEOTIDE SEQUENCE [LARGE SCALE GENOMIC DNA]</scope>
    <source>
        <strain evidence="2 3">GX26</strain>
    </source>
</reference>
<evidence type="ECO:0000313" key="2">
    <source>
        <dbReference type="EMBL" id="MFC6955113.1"/>
    </source>
</evidence>
<evidence type="ECO:0000256" key="1">
    <source>
        <dbReference type="SAM" id="MobiDB-lite"/>
    </source>
</evidence>
<protein>
    <submittedName>
        <fullName evidence="2">Uncharacterized protein</fullName>
    </submittedName>
</protein>
<comment type="caution">
    <text evidence="2">The sequence shown here is derived from an EMBL/GenBank/DDBJ whole genome shotgun (WGS) entry which is preliminary data.</text>
</comment>
<dbReference type="EMBL" id="JBHSXN010000005">
    <property type="protein sequence ID" value="MFC6955113.1"/>
    <property type="molecule type" value="Genomic_DNA"/>
</dbReference>
<dbReference type="RefSeq" id="WP_336352050.1">
    <property type="nucleotide sequence ID" value="NZ_JAZAQL010000005.1"/>
</dbReference>
<dbReference type="PROSITE" id="PS51257">
    <property type="entry name" value="PROKAR_LIPOPROTEIN"/>
    <property type="match status" value="1"/>
</dbReference>